<dbReference type="Gene3D" id="1.10.196.10">
    <property type="match status" value="1"/>
</dbReference>
<feature type="region of interest" description="Disordered" evidence="5">
    <location>
        <begin position="466"/>
        <end position="491"/>
    </location>
</feature>
<dbReference type="PANTHER" id="PTHR46102:SF2">
    <property type="entry name" value="AXIN"/>
    <property type="match status" value="1"/>
</dbReference>
<feature type="compositionally biased region" description="Basic residues" evidence="5">
    <location>
        <begin position="680"/>
        <end position="696"/>
    </location>
</feature>
<dbReference type="GO" id="GO:0005886">
    <property type="term" value="C:plasma membrane"/>
    <property type="evidence" value="ECO:0007669"/>
    <property type="project" value="TreeGrafter"/>
</dbReference>
<feature type="region of interest" description="Disordered" evidence="5">
    <location>
        <begin position="364"/>
        <end position="422"/>
    </location>
</feature>
<feature type="region of interest" description="Disordered" evidence="5">
    <location>
        <begin position="529"/>
        <end position="642"/>
    </location>
</feature>
<dbReference type="SMART" id="SM00021">
    <property type="entry name" value="DAX"/>
    <property type="match status" value="1"/>
</dbReference>
<accession>A0AAW1UJJ6</accession>
<dbReference type="InterPro" id="IPR043581">
    <property type="entry name" value="Axin-like"/>
</dbReference>
<evidence type="ECO:0008006" key="10">
    <source>
        <dbReference type="Google" id="ProtNLM"/>
    </source>
</evidence>
<evidence type="ECO:0000313" key="8">
    <source>
        <dbReference type="EMBL" id="KAK9883204.1"/>
    </source>
</evidence>
<dbReference type="GO" id="GO:0090090">
    <property type="term" value="P:negative regulation of canonical Wnt signaling pathway"/>
    <property type="evidence" value="ECO:0007669"/>
    <property type="project" value="InterPro"/>
</dbReference>
<evidence type="ECO:0000256" key="2">
    <source>
        <dbReference type="ARBA" id="ARBA00022490"/>
    </source>
</evidence>
<keyword evidence="3 4" id="KW-0879">Wnt signaling pathway</keyword>
<proteinExistence type="predicted"/>
<feature type="compositionally biased region" description="Basic and acidic residues" evidence="5">
    <location>
        <begin position="740"/>
        <end position="753"/>
    </location>
</feature>
<dbReference type="GO" id="GO:0016055">
    <property type="term" value="P:Wnt signaling pathway"/>
    <property type="evidence" value="ECO:0007669"/>
    <property type="project" value="UniProtKB-KW"/>
</dbReference>
<keyword evidence="2" id="KW-0963">Cytoplasm</keyword>
<feature type="compositionally biased region" description="Polar residues" evidence="5">
    <location>
        <begin position="613"/>
        <end position="633"/>
    </location>
</feature>
<feature type="compositionally biased region" description="Polar residues" evidence="5">
    <location>
        <begin position="385"/>
        <end position="401"/>
    </location>
</feature>
<dbReference type="Pfam" id="PF08833">
    <property type="entry name" value="Axin_b-cat_bind"/>
    <property type="match status" value="1"/>
</dbReference>
<feature type="domain" description="DIX" evidence="7">
    <location>
        <begin position="795"/>
        <end position="877"/>
    </location>
</feature>
<feature type="region of interest" description="Disordered" evidence="5">
    <location>
        <begin position="663"/>
        <end position="792"/>
    </location>
</feature>
<evidence type="ECO:0000256" key="3">
    <source>
        <dbReference type="ARBA" id="ARBA00022687"/>
    </source>
</evidence>
<evidence type="ECO:0000313" key="9">
    <source>
        <dbReference type="Proteomes" id="UP001431783"/>
    </source>
</evidence>
<comment type="subcellular location">
    <subcellularLocation>
        <location evidence="1">Cytoplasm</location>
    </subcellularLocation>
</comment>
<feature type="compositionally biased region" description="Polar residues" evidence="5">
    <location>
        <begin position="364"/>
        <end position="377"/>
    </location>
</feature>
<evidence type="ECO:0000259" key="7">
    <source>
        <dbReference type="PROSITE" id="PS50841"/>
    </source>
</evidence>
<dbReference type="Gene3D" id="1.10.167.10">
    <property type="entry name" value="Regulator of G-protein Signalling 4, domain 2"/>
    <property type="match status" value="1"/>
</dbReference>
<dbReference type="SUPFAM" id="SSF54236">
    <property type="entry name" value="Ubiquitin-like"/>
    <property type="match status" value="1"/>
</dbReference>
<dbReference type="GO" id="GO:0032436">
    <property type="term" value="P:positive regulation of proteasomal ubiquitin-dependent protein catabolic process"/>
    <property type="evidence" value="ECO:0007669"/>
    <property type="project" value="TreeGrafter"/>
</dbReference>
<dbReference type="InterPro" id="IPR038207">
    <property type="entry name" value="DIX_dom_sf"/>
</dbReference>
<feature type="domain" description="RGS" evidence="6">
    <location>
        <begin position="119"/>
        <end position="239"/>
    </location>
</feature>
<feature type="compositionally biased region" description="Basic and acidic residues" evidence="5">
    <location>
        <begin position="584"/>
        <end position="593"/>
    </location>
</feature>
<sequence length="877" mass="98289">MSDRADVNNFSKVGCPINKTNVPKESSRFDFNLPRPPVPGEEKTQNVSDWGQASHQNEWLTKRSSEGEELKRSNDIPPQLPPKPEAFQMQKPKQEESGAPSTKEKDAPPLPPCIRWAQSLLNLLNDSDGVAQFMDYLEGEGPHHADSLRFWLACEGVRRQDQQDKAQQYAQAIFSIFVQSPWLPISEDLRAQISSILNSDEPLDIPVTVFDEAQLQVENEINSTTYPNFLQSDIYLQCLEAVQNSSLPFNVEAGADSNSEAVGTREIENLDSLSCPIGSLPTVHEDLEFVSKPFLSYSQTPGTNASTGYHTPNLHQPLKLTKDLLLLSQQHRAVDLRPQTEAYASLFLYRNMGAHAAYNSYNPVSRQDSEMQSLSSRSDVRTESDNMSMTDSSVDGRTLSRTIKRKTALEAKRAKESAAVNRETHMHQTIIPRTQRMDARKAEPPRDPQQFANILIKKLETISEKDVEQELDRRRKESESMSLPDDKHRIEPQSRALANVLKEKLLLLQPDDDDDQDILDQHVSRVFSDLTPSRSPGVVSPRPIASPRPHSPHRSRYPIPLARPKRRDKDGYSTFSGDSGNVHDFQDGSEHRMSMVVKSKSTPADYSDDRFSRGSTARRSASKKTLTDLTDSGVSVVSDTPPVAVPVPALAKDSRVIAWLMESDRSSKSQSGPHSEVSGKHRSHRTSPISSRHRTKGFGSSRSNSLERGATADNLGPAQPFVADPNMPPPPLPSTTIQLEEARRRLMDDDFRTRPRVRSSNKYYPDLTQSGQSTLRKSTRGARPSLPGTGAATPEEYTTVVFSFADEQFPYRIKIPGSQVTFRQFKEYLPKKGNYRYFFKTVCEELGNQVIQEEVNRDNDILPLCEGKVMALAKPVD</sequence>
<dbReference type="AlphaFoldDB" id="A0AAW1UJJ6"/>
<dbReference type="GO" id="GO:0031625">
    <property type="term" value="F:ubiquitin protein ligase binding"/>
    <property type="evidence" value="ECO:0007669"/>
    <property type="project" value="TreeGrafter"/>
</dbReference>
<dbReference type="SUPFAM" id="SSF48097">
    <property type="entry name" value="Regulator of G-protein signaling, RGS"/>
    <property type="match status" value="1"/>
</dbReference>
<name>A0AAW1UJJ6_9CUCU</name>
<dbReference type="InterPro" id="IPR029071">
    <property type="entry name" value="Ubiquitin-like_domsf"/>
</dbReference>
<dbReference type="Pfam" id="PF00778">
    <property type="entry name" value="DIX"/>
    <property type="match status" value="1"/>
</dbReference>
<dbReference type="PROSITE" id="PS50132">
    <property type="entry name" value="RGS"/>
    <property type="match status" value="1"/>
</dbReference>
<dbReference type="SMART" id="SM00315">
    <property type="entry name" value="RGS"/>
    <property type="match status" value="1"/>
</dbReference>
<feature type="compositionally biased region" description="Polar residues" evidence="5">
    <location>
        <begin position="760"/>
        <end position="776"/>
    </location>
</feature>
<feature type="compositionally biased region" description="Basic and acidic residues" evidence="5">
    <location>
        <begin position="407"/>
        <end position="422"/>
    </location>
</feature>
<dbReference type="GO" id="GO:0060090">
    <property type="term" value="F:molecular adaptor activity"/>
    <property type="evidence" value="ECO:0007669"/>
    <property type="project" value="TreeGrafter"/>
</dbReference>
<keyword evidence="9" id="KW-1185">Reference proteome</keyword>
<dbReference type="Gene3D" id="2.40.240.130">
    <property type="match status" value="1"/>
</dbReference>
<dbReference type="GO" id="GO:0008013">
    <property type="term" value="F:beta-catenin binding"/>
    <property type="evidence" value="ECO:0007669"/>
    <property type="project" value="TreeGrafter"/>
</dbReference>
<dbReference type="InterPro" id="IPR014936">
    <property type="entry name" value="Axin_b-cat-bd"/>
</dbReference>
<feature type="compositionally biased region" description="Polar residues" evidence="5">
    <location>
        <begin position="45"/>
        <end position="59"/>
    </location>
</feature>
<feature type="compositionally biased region" description="Low complexity" evidence="5">
    <location>
        <begin position="532"/>
        <end position="548"/>
    </location>
</feature>
<feature type="region of interest" description="Disordered" evidence="5">
    <location>
        <begin position="1"/>
        <end position="111"/>
    </location>
</feature>
<evidence type="ECO:0000256" key="1">
    <source>
        <dbReference type="ARBA" id="ARBA00004496"/>
    </source>
</evidence>
<organism evidence="8 9">
    <name type="scientific">Henosepilachna vigintioctopunctata</name>
    <dbReference type="NCBI Taxonomy" id="420089"/>
    <lineage>
        <taxon>Eukaryota</taxon>
        <taxon>Metazoa</taxon>
        <taxon>Ecdysozoa</taxon>
        <taxon>Arthropoda</taxon>
        <taxon>Hexapoda</taxon>
        <taxon>Insecta</taxon>
        <taxon>Pterygota</taxon>
        <taxon>Neoptera</taxon>
        <taxon>Endopterygota</taxon>
        <taxon>Coleoptera</taxon>
        <taxon>Polyphaga</taxon>
        <taxon>Cucujiformia</taxon>
        <taxon>Coccinelloidea</taxon>
        <taxon>Coccinellidae</taxon>
        <taxon>Epilachninae</taxon>
        <taxon>Epilachnini</taxon>
        <taxon>Henosepilachna</taxon>
    </lineage>
</organism>
<dbReference type="InterPro" id="IPR001158">
    <property type="entry name" value="DIX"/>
</dbReference>
<protein>
    <recommendedName>
        <fullName evidence="10">Axin</fullName>
    </recommendedName>
</protein>
<feature type="compositionally biased region" description="Basic and acidic residues" evidence="5">
    <location>
        <begin position="92"/>
        <end position="107"/>
    </location>
</feature>
<dbReference type="GO" id="GO:0019901">
    <property type="term" value="F:protein kinase binding"/>
    <property type="evidence" value="ECO:0007669"/>
    <property type="project" value="TreeGrafter"/>
</dbReference>
<dbReference type="InterPro" id="IPR024066">
    <property type="entry name" value="RGS_subdom1/3"/>
</dbReference>
<dbReference type="PANTHER" id="PTHR46102">
    <property type="entry name" value="AXIN"/>
    <property type="match status" value="1"/>
</dbReference>
<dbReference type="InterPro" id="IPR044926">
    <property type="entry name" value="RGS_subdomain_2"/>
</dbReference>
<evidence type="ECO:0000256" key="5">
    <source>
        <dbReference type="SAM" id="MobiDB-lite"/>
    </source>
</evidence>
<evidence type="ECO:0000259" key="6">
    <source>
        <dbReference type="PROSITE" id="PS50132"/>
    </source>
</evidence>
<dbReference type="GO" id="GO:0005737">
    <property type="term" value="C:cytoplasm"/>
    <property type="evidence" value="ECO:0007669"/>
    <property type="project" value="UniProtKB-SubCell"/>
</dbReference>
<dbReference type="Pfam" id="PF00615">
    <property type="entry name" value="RGS"/>
    <property type="match status" value="1"/>
</dbReference>
<reference evidence="8 9" key="1">
    <citation type="submission" date="2023-03" db="EMBL/GenBank/DDBJ databases">
        <title>Genome insight into feeding habits of ladybird beetles.</title>
        <authorList>
            <person name="Li H.-S."/>
            <person name="Huang Y.-H."/>
            <person name="Pang H."/>
        </authorList>
    </citation>
    <scope>NUCLEOTIDE SEQUENCE [LARGE SCALE GENOMIC DNA]</scope>
    <source>
        <strain evidence="8">SYSU_2023b</strain>
        <tissue evidence="8">Whole body</tissue>
    </source>
</reference>
<evidence type="ECO:0000256" key="4">
    <source>
        <dbReference type="PROSITE-ProRule" id="PRU00069"/>
    </source>
</evidence>
<feature type="compositionally biased region" description="Basic and acidic residues" evidence="5">
    <location>
        <begin position="60"/>
        <end position="74"/>
    </location>
</feature>
<dbReference type="Proteomes" id="UP001431783">
    <property type="component" value="Unassembled WGS sequence"/>
</dbReference>
<dbReference type="PROSITE" id="PS50841">
    <property type="entry name" value="DIX"/>
    <property type="match status" value="1"/>
</dbReference>
<dbReference type="GO" id="GO:0048468">
    <property type="term" value="P:cell development"/>
    <property type="evidence" value="ECO:0007669"/>
    <property type="project" value="TreeGrafter"/>
</dbReference>
<comment type="caution">
    <text evidence="8">The sequence shown here is derived from an EMBL/GenBank/DDBJ whole genome shotgun (WGS) entry which is preliminary data.</text>
</comment>
<gene>
    <name evidence="8" type="ORF">WA026_001396</name>
</gene>
<dbReference type="GO" id="GO:0030877">
    <property type="term" value="C:beta-catenin destruction complex"/>
    <property type="evidence" value="ECO:0007669"/>
    <property type="project" value="TreeGrafter"/>
</dbReference>
<dbReference type="GO" id="GO:0005634">
    <property type="term" value="C:nucleus"/>
    <property type="evidence" value="ECO:0007669"/>
    <property type="project" value="TreeGrafter"/>
</dbReference>
<dbReference type="InterPro" id="IPR036305">
    <property type="entry name" value="RGS_sf"/>
</dbReference>
<dbReference type="InterPro" id="IPR016137">
    <property type="entry name" value="RGS"/>
</dbReference>
<dbReference type="EMBL" id="JARQZJ010000091">
    <property type="protein sequence ID" value="KAK9883204.1"/>
    <property type="molecule type" value="Genomic_DNA"/>
</dbReference>